<accession>A0A2G8SJQ4</accession>
<reference evidence="2 3" key="1">
    <citation type="journal article" date="2015" name="Sci. Rep.">
        <title>Chromosome-level genome map provides insights into diverse defense mechanisms in the medicinal fungus Ganoderma sinense.</title>
        <authorList>
            <person name="Zhu Y."/>
            <person name="Xu J."/>
            <person name="Sun C."/>
            <person name="Zhou S."/>
            <person name="Xu H."/>
            <person name="Nelson D.R."/>
            <person name="Qian J."/>
            <person name="Song J."/>
            <person name="Luo H."/>
            <person name="Xiang L."/>
            <person name="Li Y."/>
            <person name="Xu Z."/>
            <person name="Ji A."/>
            <person name="Wang L."/>
            <person name="Lu S."/>
            <person name="Hayward A."/>
            <person name="Sun W."/>
            <person name="Li X."/>
            <person name="Schwartz D.C."/>
            <person name="Wang Y."/>
            <person name="Chen S."/>
        </authorList>
    </citation>
    <scope>NUCLEOTIDE SEQUENCE [LARGE SCALE GENOMIC DNA]</scope>
    <source>
        <strain evidence="2 3">ZZ0214-1</strain>
    </source>
</reference>
<dbReference type="Proteomes" id="UP000230002">
    <property type="component" value="Unassembled WGS sequence"/>
</dbReference>
<protein>
    <submittedName>
        <fullName evidence="2">Uncharacterized protein</fullName>
    </submittedName>
</protein>
<dbReference type="STRING" id="1077348.A0A2G8SJQ4"/>
<dbReference type="GO" id="GO:0032991">
    <property type="term" value="C:protein-containing complex"/>
    <property type="evidence" value="ECO:0007669"/>
    <property type="project" value="TreeGrafter"/>
</dbReference>
<dbReference type="EMBL" id="AYKW01000006">
    <property type="protein sequence ID" value="PIL34005.1"/>
    <property type="molecule type" value="Genomic_DNA"/>
</dbReference>
<dbReference type="GO" id="GO:0005829">
    <property type="term" value="C:cytosol"/>
    <property type="evidence" value="ECO:0007669"/>
    <property type="project" value="TreeGrafter"/>
</dbReference>
<comment type="caution">
    <text evidence="2">The sequence shown here is derived from an EMBL/GenBank/DDBJ whole genome shotgun (WGS) entry which is preliminary data.</text>
</comment>
<organism evidence="2 3">
    <name type="scientific">Ganoderma sinense ZZ0214-1</name>
    <dbReference type="NCBI Taxonomy" id="1077348"/>
    <lineage>
        <taxon>Eukaryota</taxon>
        <taxon>Fungi</taxon>
        <taxon>Dikarya</taxon>
        <taxon>Basidiomycota</taxon>
        <taxon>Agaricomycotina</taxon>
        <taxon>Agaricomycetes</taxon>
        <taxon>Polyporales</taxon>
        <taxon>Polyporaceae</taxon>
        <taxon>Ganoderma</taxon>
    </lineage>
</organism>
<dbReference type="InterPro" id="IPR029063">
    <property type="entry name" value="SAM-dependent_MTases_sf"/>
</dbReference>
<dbReference type="InterPro" id="IPR019410">
    <property type="entry name" value="Methyltransf_16"/>
</dbReference>
<evidence type="ECO:0000313" key="2">
    <source>
        <dbReference type="EMBL" id="PIL34005.1"/>
    </source>
</evidence>
<keyword evidence="3" id="KW-1185">Reference proteome</keyword>
<dbReference type="AlphaFoldDB" id="A0A2G8SJQ4"/>
<name>A0A2G8SJQ4_9APHY</name>
<evidence type="ECO:0000256" key="1">
    <source>
        <dbReference type="SAM" id="MobiDB-lite"/>
    </source>
</evidence>
<sequence>MWVIVPKTISSPSSVDFAEVVLRQLHRKSPHSFFIPELFAHSCVVELGAGTGLLGVVLSPFVRHYTITDIEDLVPLIRKNVARNMPFPTAPSHKPRSSTPGSPTPSSTPEVTITALDWVQLDHTSPSLRPQLVPAEAADIVLVVDCIYHPSLLPALLTTIDYLTIPNKTVVVVVVELRAEDVIREFLQGWLEKSSQGEWEIWGVGDLLEGPYAVWVGWKNTLSRDEGVR</sequence>
<proteinExistence type="predicted"/>
<dbReference type="Gene3D" id="3.40.50.150">
    <property type="entry name" value="Vaccinia Virus protein VP39"/>
    <property type="match status" value="1"/>
</dbReference>
<dbReference type="Pfam" id="PF10294">
    <property type="entry name" value="Methyltransf_16"/>
    <property type="match status" value="2"/>
</dbReference>
<gene>
    <name evidence="2" type="ORF">GSI_03713</name>
</gene>
<feature type="compositionally biased region" description="Low complexity" evidence="1">
    <location>
        <begin position="97"/>
        <end position="109"/>
    </location>
</feature>
<dbReference type="PANTHER" id="PTHR14614:SF109">
    <property type="entry name" value="RIBOSOMAL LYSINE N-METHYLTRANSFERASE 5"/>
    <property type="match status" value="1"/>
</dbReference>
<dbReference type="OrthoDB" id="2529286at2759"/>
<feature type="region of interest" description="Disordered" evidence="1">
    <location>
        <begin position="87"/>
        <end position="109"/>
    </location>
</feature>
<dbReference type="GO" id="GO:0008757">
    <property type="term" value="F:S-adenosylmethionine-dependent methyltransferase activity"/>
    <property type="evidence" value="ECO:0007669"/>
    <property type="project" value="UniProtKB-ARBA"/>
</dbReference>
<dbReference type="PANTHER" id="PTHR14614">
    <property type="entry name" value="HEPATOCELLULAR CARCINOMA-ASSOCIATED ANTIGEN"/>
    <property type="match status" value="1"/>
</dbReference>
<evidence type="ECO:0000313" key="3">
    <source>
        <dbReference type="Proteomes" id="UP000230002"/>
    </source>
</evidence>
<dbReference type="SUPFAM" id="SSF53335">
    <property type="entry name" value="S-adenosyl-L-methionine-dependent methyltransferases"/>
    <property type="match status" value="1"/>
</dbReference>